<dbReference type="InterPro" id="IPR036614">
    <property type="entry name" value="RusA-like_sf"/>
</dbReference>
<dbReference type="SUPFAM" id="SSF103084">
    <property type="entry name" value="Holliday junction resolvase RusA"/>
    <property type="match status" value="1"/>
</dbReference>
<protein>
    <submittedName>
        <fullName evidence="1">Uncharacterized protein</fullName>
    </submittedName>
</protein>
<dbReference type="GO" id="GO:0006310">
    <property type="term" value="P:DNA recombination"/>
    <property type="evidence" value="ECO:0007669"/>
    <property type="project" value="InterPro"/>
</dbReference>
<dbReference type="GO" id="GO:0006281">
    <property type="term" value="P:DNA repair"/>
    <property type="evidence" value="ECO:0007669"/>
    <property type="project" value="InterPro"/>
</dbReference>
<proteinExistence type="predicted"/>
<dbReference type="GO" id="GO:0000287">
    <property type="term" value="F:magnesium ion binding"/>
    <property type="evidence" value="ECO:0007669"/>
    <property type="project" value="InterPro"/>
</dbReference>
<accession>A0A0F8YK50</accession>
<dbReference type="AlphaFoldDB" id="A0A0F8YK50"/>
<gene>
    <name evidence="1" type="ORF">LCGC14_2810040</name>
</gene>
<reference evidence="1" key="1">
    <citation type="journal article" date="2015" name="Nature">
        <title>Complex archaea that bridge the gap between prokaryotes and eukaryotes.</title>
        <authorList>
            <person name="Spang A."/>
            <person name="Saw J.H."/>
            <person name="Jorgensen S.L."/>
            <person name="Zaremba-Niedzwiedzka K."/>
            <person name="Martijn J."/>
            <person name="Lind A.E."/>
            <person name="van Eijk R."/>
            <person name="Schleper C."/>
            <person name="Guy L."/>
            <person name="Ettema T.J."/>
        </authorList>
    </citation>
    <scope>NUCLEOTIDE SEQUENCE</scope>
</reference>
<evidence type="ECO:0000313" key="1">
    <source>
        <dbReference type="EMBL" id="KKK81777.1"/>
    </source>
</evidence>
<name>A0A0F8YK50_9ZZZZ</name>
<comment type="caution">
    <text evidence="1">The sequence shown here is derived from an EMBL/GenBank/DDBJ whole genome shotgun (WGS) entry which is preliminary data.</text>
</comment>
<dbReference type="Gene3D" id="3.30.1330.70">
    <property type="entry name" value="Holliday junction resolvase RusA"/>
    <property type="match status" value="1"/>
</dbReference>
<dbReference type="EMBL" id="LAZR01052973">
    <property type="protein sequence ID" value="KKK81777.1"/>
    <property type="molecule type" value="Genomic_DNA"/>
</dbReference>
<sequence>MIRYEFPWPPRELSPNARVHWARLAWAKQHYKASCGWAIKAEMSNSRRCDCGEIRMNCDCPVPSLPLQPPVTAQVTFVCDARRRDPDNHMAMLKPLWDALVEMGVLEDDSHDKLKILDPKWERGPEKKVIVELSPYRTGGE</sequence>
<organism evidence="1">
    <name type="scientific">marine sediment metagenome</name>
    <dbReference type="NCBI Taxonomy" id="412755"/>
    <lineage>
        <taxon>unclassified sequences</taxon>
        <taxon>metagenomes</taxon>
        <taxon>ecological metagenomes</taxon>
    </lineage>
</organism>